<dbReference type="Gene3D" id="2.160.10.10">
    <property type="entry name" value="Hexapeptide repeat proteins"/>
    <property type="match status" value="1"/>
</dbReference>
<dbReference type="NCBIfam" id="TIGR02092">
    <property type="entry name" value="glgD"/>
    <property type="match status" value="1"/>
</dbReference>
<keyword evidence="6" id="KW-0548">Nucleotidyltransferase</keyword>
<evidence type="ECO:0000259" key="4">
    <source>
        <dbReference type="Pfam" id="PF24894"/>
    </source>
</evidence>
<evidence type="ECO:0000256" key="1">
    <source>
        <dbReference type="ARBA" id="ARBA00010443"/>
    </source>
</evidence>
<dbReference type="AlphaFoldDB" id="A0A1H9PYM7"/>
<dbReference type="GO" id="GO:0005978">
    <property type="term" value="P:glycogen biosynthetic process"/>
    <property type="evidence" value="ECO:0007669"/>
    <property type="project" value="UniProtKB-KW"/>
</dbReference>
<feature type="domain" description="Glucose-1-phosphate adenylyltransferase/Bifunctional protein GlmU-like C-terminal hexapeptide" evidence="4">
    <location>
        <begin position="281"/>
        <end position="349"/>
    </location>
</feature>
<dbReference type="RefSeq" id="WP_078687353.1">
    <property type="nucleotide sequence ID" value="NZ_FNWT01000003.1"/>
</dbReference>
<dbReference type="SUPFAM" id="SSF53448">
    <property type="entry name" value="Nucleotide-diphospho-sugar transferases"/>
    <property type="match status" value="1"/>
</dbReference>
<reference evidence="6" key="1">
    <citation type="submission" date="2016-10" db="EMBL/GenBank/DDBJ databases">
        <authorList>
            <person name="de Groot N.N."/>
        </authorList>
    </citation>
    <scope>NUCLEOTIDE SEQUENCE [LARGE SCALE GENOMIC DNA]</scope>
    <source>
        <strain evidence="6">KHGC19</strain>
    </source>
</reference>
<dbReference type="InterPro" id="IPR011004">
    <property type="entry name" value="Trimer_LpxA-like_sf"/>
</dbReference>
<keyword evidence="8" id="KW-1185">Reference proteome</keyword>
<accession>A0A1H9PYM7</accession>
<organism evidence="6 7">
    <name type="scientific">Parafannyhessea umbonata</name>
    <dbReference type="NCBI Taxonomy" id="604330"/>
    <lineage>
        <taxon>Bacteria</taxon>
        <taxon>Bacillati</taxon>
        <taxon>Actinomycetota</taxon>
        <taxon>Coriobacteriia</taxon>
        <taxon>Coriobacteriales</taxon>
        <taxon>Atopobiaceae</taxon>
        <taxon>Parafannyhessea</taxon>
    </lineage>
</organism>
<dbReference type="EMBL" id="FNWT01000003">
    <property type="protein sequence ID" value="SEH47237.1"/>
    <property type="molecule type" value="Genomic_DNA"/>
</dbReference>
<dbReference type="PANTHER" id="PTHR43523">
    <property type="entry name" value="GLUCOSE-1-PHOSPHATE ADENYLYLTRANSFERASE-RELATED"/>
    <property type="match status" value="1"/>
</dbReference>
<feature type="domain" description="Nucleotidyl transferase" evidence="3">
    <location>
        <begin position="20"/>
        <end position="153"/>
    </location>
</feature>
<reference evidence="7 8" key="2">
    <citation type="submission" date="2016-10" db="EMBL/GenBank/DDBJ databases">
        <authorList>
            <person name="Varghese N."/>
            <person name="Submissions S."/>
        </authorList>
    </citation>
    <scope>NUCLEOTIDE SEQUENCE [LARGE SCALE GENOMIC DNA]</scope>
    <source>
        <strain evidence="7">KHGC19</strain>
        <strain evidence="5 8">WCP15</strain>
    </source>
</reference>
<comment type="similarity">
    <text evidence="1">Belongs to the bacterial/plant glucose-1-phosphate adenylyltransferase family.</text>
</comment>
<evidence type="ECO:0000313" key="5">
    <source>
        <dbReference type="EMBL" id="SEH47237.1"/>
    </source>
</evidence>
<dbReference type="CDD" id="cd04651">
    <property type="entry name" value="LbH_G1P_AT_C"/>
    <property type="match status" value="1"/>
</dbReference>
<dbReference type="CDD" id="cd02508">
    <property type="entry name" value="ADP_Glucose_PP"/>
    <property type="match status" value="1"/>
</dbReference>
<dbReference type="InterPro" id="IPR011831">
    <property type="entry name" value="ADP-Glc_PPase"/>
</dbReference>
<evidence type="ECO:0000313" key="8">
    <source>
        <dbReference type="Proteomes" id="UP000199135"/>
    </source>
</evidence>
<protein>
    <submittedName>
        <fullName evidence="6">Glucose-1-phosphate adenylyltransferase</fullName>
    </submittedName>
</protein>
<evidence type="ECO:0000256" key="2">
    <source>
        <dbReference type="ARBA" id="ARBA00023056"/>
    </source>
</evidence>
<keyword evidence="2" id="KW-0320">Glycogen biosynthesis</keyword>
<gene>
    <name evidence="6" type="ORF">SAMN05216446_1170</name>
    <name evidence="5" type="ORF">SAMN05216447_10346</name>
</gene>
<dbReference type="InterPro" id="IPR029044">
    <property type="entry name" value="Nucleotide-diphossugar_trans"/>
</dbReference>
<name>A0A1H9PYM7_9ACTN</name>
<dbReference type="InterPro" id="IPR005835">
    <property type="entry name" value="NTP_transferase_dom"/>
</dbReference>
<dbReference type="EMBL" id="FOGP01000004">
    <property type="protein sequence ID" value="SER52935.1"/>
    <property type="molecule type" value="Genomic_DNA"/>
</dbReference>
<sequence length="364" mass="40147">MDKLLGIITANYSTKYPSALSESRPAASVPFMGRYRLVDLALSNMVNCGIHTIGMVMPYNYRSLIDHIGSGRDWDLSRKQGGLFILPGSAFGTSRTGSRFLLRDLEHNRVFLERGTCDLVLLSSANFVYNMDYDDLIAAHRATGADITVLTQQATRKDVDITGFTCEGDRVKGVKHGVEPGDTGFLDCFVMGREFLLQLLDWYQQTDYLDLFEAMAADYDRVDVRTCDFDGYAEGIFNKDTYFKSNMDLLDPAVASKVFPEGRAIRTKNHDNAPAKFELGSHVANSRISGSCRIYGTVTNSILGRGVVIEPGAVVNNSIVMQSCIVRSGARVENAIVDRNNEVPAGTEIKGTSEAPYVKEKPTE</sequence>
<evidence type="ECO:0000313" key="6">
    <source>
        <dbReference type="EMBL" id="SER52935.1"/>
    </source>
</evidence>
<dbReference type="Proteomes" id="UP000199135">
    <property type="component" value="Unassembled WGS sequence"/>
</dbReference>
<keyword evidence="6" id="KW-0808">Transferase</keyword>
<dbReference type="Pfam" id="PF00483">
    <property type="entry name" value="NTP_transferase"/>
    <property type="match status" value="1"/>
</dbReference>
<evidence type="ECO:0000313" key="7">
    <source>
        <dbReference type="Proteomes" id="UP000199128"/>
    </source>
</evidence>
<dbReference type="SUPFAM" id="SSF51161">
    <property type="entry name" value="Trimeric LpxA-like enzymes"/>
    <property type="match status" value="1"/>
</dbReference>
<dbReference type="Proteomes" id="UP000199128">
    <property type="component" value="Unassembled WGS sequence"/>
</dbReference>
<dbReference type="Gene3D" id="3.90.550.10">
    <property type="entry name" value="Spore Coat Polysaccharide Biosynthesis Protein SpsA, Chain A"/>
    <property type="match status" value="1"/>
</dbReference>
<dbReference type="Pfam" id="PF24894">
    <property type="entry name" value="Hexapep_GlmU"/>
    <property type="match status" value="1"/>
</dbReference>
<dbReference type="InterPro" id="IPR011832">
    <property type="entry name" value="GlgDAde_trans"/>
</dbReference>
<dbReference type="GO" id="GO:0008878">
    <property type="term" value="F:glucose-1-phosphate adenylyltransferase activity"/>
    <property type="evidence" value="ECO:0007669"/>
    <property type="project" value="InterPro"/>
</dbReference>
<evidence type="ECO:0000259" key="3">
    <source>
        <dbReference type="Pfam" id="PF00483"/>
    </source>
</evidence>
<proteinExistence type="inferred from homology"/>
<dbReference type="PANTHER" id="PTHR43523:SF6">
    <property type="entry name" value="GLYCOGEN BIOSYNTHESIS PROTEIN GLGD"/>
    <property type="match status" value="1"/>
</dbReference>
<dbReference type="InterPro" id="IPR056818">
    <property type="entry name" value="GlmU/GlgC-like_hexapep"/>
</dbReference>